<proteinExistence type="predicted"/>
<evidence type="ECO:0000256" key="4">
    <source>
        <dbReference type="ARBA" id="ARBA00022989"/>
    </source>
</evidence>
<organism evidence="7 8">
    <name type="scientific">Microbacterium murale</name>
    <dbReference type="NCBI Taxonomy" id="1081040"/>
    <lineage>
        <taxon>Bacteria</taxon>
        <taxon>Bacillati</taxon>
        <taxon>Actinomycetota</taxon>
        <taxon>Actinomycetes</taxon>
        <taxon>Micrococcales</taxon>
        <taxon>Microbacteriaceae</taxon>
        <taxon>Microbacterium</taxon>
    </lineage>
</organism>
<comment type="caution">
    <text evidence="7">The sequence shown here is derived from an EMBL/GenBank/DDBJ whole genome shotgun (WGS) entry which is preliminary data.</text>
</comment>
<comment type="subcellular location">
    <subcellularLocation>
        <location evidence="1">Cell membrane</location>
        <topology evidence="1">Multi-pass membrane protein</topology>
    </subcellularLocation>
</comment>
<evidence type="ECO:0000313" key="7">
    <source>
        <dbReference type="EMBL" id="GGD86395.1"/>
    </source>
</evidence>
<feature type="transmembrane region" description="Helical" evidence="6">
    <location>
        <begin position="56"/>
        <end position="77"/>
    </location>
</feature>
<dbReference type="InterPro" id="IPR019108">
    <property type="entry name" value="Caa3_assmbl_CtaG-rel"/>
</dbReference>
<keyword evidence="4 6" id="KW-1133">Transmembrane helix</keyword>
<evidence type="ECO:0000256" key="1">
    <source>
        <dbReference type="ARBA" id="ARBA00004651"/>
    </source>
</evidence>
<evidence type="ECO:0000256" key="3">
    <source>
        <dbReference type="ARBA" id="ARBA00022692"/>
    </source>
</evidence>
<evidence type="ECO:0000313" key="8">
    <source>
        <dbReference type="Proteomes" id="UP000629365"/>
    </source>
</evidence>
<feature type="transmembrane region" description="Helical" evidence="6">
    <location>
        <begin position="89"/>
        <end position="109"/>
    </location>
</feature>
<keyword evidence="8" id="KW-1185">Reference proteome</keyword>
<dbReference type="EMBL" id="BMCM01000006">
    <property type="protein sequence ID" value="GGD86395.1"/>
    <property type="molecule type" value="Genomic_DNA"/>
</dbReference>
<feature type="transmembrane region" description="Helical" evidence="6">
    <location>
        <begin position="168"/>
        <end position="190"/>
    </location>
</feature>
<keyword evidence="5 6" id="KW-0472">Membrane</keyword>
<feature type="transmembrane region" description="Helical" evidence="6">
    <location>
        <begin position="136"/>
        <end position="156"/>
    </location>
</feature>
<evidence type="ECO:0000256" key="6">
    <source>
        <dbReference type="SAM" id="Phobius"/>
    </source>
</evidence>
<dbReference type="Proteomes" id="UP000629365">
    <property type="component" value="Unassembled WGS sequence"/>
</dbReference>
<feature type="transmembrane region" description="Helical" evidence="6">
    <location>
        <begin position="211"/>
        <end position="234"/>
    </location>
</feature>
<keyword evidence="2" id="KW-1003">Cell membrane</keyword>
<keyword evidence="3 6" id="KW-0812">Transmembrane</keyword>
<gene>
    <name evidence="7" type="ORF">GCM10007269_31590</name>
</gene>
<feature type="transmembrane region" description="Helical" evidence="6">
    <location>
        <begin position="20"/>
        <end position="44"/>
    </location>
</feature>
<evidence type="ECO:0008006" key="9">
    <source>
        <dbReference type="Google" id="ProtNLM"/>
    </source>
</evidence>
<name>A0ABQ1S024_9MICO</name>
<accession>A0ABQ1S024</accession>
<reference evidence="8" key="1">
    <citation type="journal article" date="2019" name="Int. J. Syst. Evol. Microbiol.">
        <title>The Global Catalogue of Microorganisms (GCM) 10K type strain sequencing project: providing services to taxonomists for standard genome sequencing and annotation.</title>
        <authorList>
            <consortium name="The Broad Institute Genomics Platform"/>
            <consortium name="The Broad Institute Genome Sequencing Center for Infectious Disease"/>
            <person name="Wu L."/>
            <person name="Ma J."/>
        </authorList>
    </citation>
    <scope>NUCLEOTIDE SEQUENCE [LARGE SCALE GENOMIC DNA]</scope>
    <source>
        <strain evidence="8">CCM 7640</strain>
    </source>
</reference>
<dbReference type="Pfam" id="PF09678">
    <property type="entry name" value="Caa3_CtaG"/>
    <property type="match status" value="1"/>
</dbReference>
<evidence type="ECO:0000256" key="2">
    <source>
        <dbReference type="ARBA" id="ARBA00022475"/>
    </source>
</evidence>
<sequence>MLTDVMLPSFPDWFRFDPTGASPIVAVAALLLCGWYVYGAIWMWTHGRRWAIPRTIAFILGCALMFVIATFGVNRYASVSLTALMFQQITAMTVIPPLLIAGSPGRLLLRSTPHHGAGRLVLRAAHAGLRSRWARALLHPLMPIAIALAMFPALYLTDLISLVMATRVGADLLLAFFLVAGIVAAVPLWSSDPLPRAPSFPARLVDIFVEIQIHAVLGLVLIRAGTPLFAAYATPQQGSDPGYDQAIAGMLLWTYAELPLLIVLIVCLSRWRSRDRRRARVNESHEDAELVAYNAYLEQIDQKSRPR</sequence>
<evidence type="ECO:0000256" key="5">
    <source>
        <dbReference type="ARBA" id="ARBA00023136"/>
    </source>
</evidence>
<protein>
    <recommendedName>
        <fullName evidence="9">Cytochrome c oxidase assembly protein</fullName>
    </recommendedName>
</protein>
<feature type="transmembrane region" description="Helical" evidence="6">
    <location>
        <begin position="246"/>
        <end position="268"/>
    </location>
</feature>